<protein>
    <submittedName>
        <fullName evidence="1">Uncharacterized protein</fullName>
    </submittedName>
</protein>
<proteinExistence type="predicted"/>
<sequence>MEREIKRNGCRGRRSCCSRDEPRVSIDKQIIFHFSKLSIPIWLMCKNGDDACLISTWEKTVVTLCTFVENGD</sequence>
<evidence type="ECO:0000313" key="1">
    <source>
        <dbReference type="EMBL" id="KAF5199350.1"/>
    </source>
</evidence>
<gene>
    <name evidence="1" type="ORF">FRX31_011063</name>
</gene>
<name>A0A7J6WRX8_THATH</name>
<accession>A0A7J6WRX8</accession>
<evidence type="ECO:0000313" key="2">
    <source>
        <dbReference type="Proteomes" id="UP000554482"/>
    </source>
</evidence>
<dbReference type="AlphaFoldDB" id="A0A7J6WRX8"/>
<keyword evidence="2" id="KW-1185">Reference proteome</keyword>
<dbReference type="Proteomes" id="UP000554482">
    <property type="component" value="Unassembled WGS sequence"/>
</dbReference>
<comment type="caution">
    <text evidence="1">The sequence shown here is derived from an EMBL/GenBank/DDBJ whole genome shotgun (WGS) entry which is preliminary data.</text>
</comment>
<reference evidence="1 2" key="1">
    <citation type="submission" date="2020-06" db="EMBL/GenBank/DDBJ databases">
        <title>Transcriptomic and genomic resources for Thalictrum thalictroides and T. hernandezii: Facilitating candidate gene discovery in an emerging model plant lineage.</title>
        <authorList>
            <person name="Arias T."/>
            <person name="Riano-Pachon D.M."/>
            <person name="Di Stilio V.S."/>
        </authorList>
    </citation>
    <scope>NUCLEOTIDE SEQUENCE [LARGE SCALE GENOMIC DNA]</scope>
    <source>
        <strain evidence="2">cv. WT478/WT964</strain>
        <tissue evidence="1">Leaves</tissue>
    </source>
</reference>
<organism evidence="1 2">
    <name type="scientific">Thalictrum thalictroides</name>
    <name type="common">Rue-anemone</name>
    <name type="synonym">Anemone thalictroides</name>
    <dbReference type="NCBI Taxonomy" id="46969"/>
    <lineage>
        <taxon>Eukaryota</taxon>
        <taxon>Viridiplantae</taxon>
        <taxon>Streptophyta</taxon>
        <taxon>Embryophyta</taxon>
        <taxon>Tracheophyta</taxon>
        <taxon>Spermatophyta</taxon>
        <taxon>Magnoliopsida</taxon>
        <taxon>Ranunculales</taxon>
        <taxon>Ranunculaceae</taxon>
        <taxon>Thalictroideae</taxon>
        <taxon>Thalictrum</taxon>
    </lineage>
</organism>
<dbReference type="EMBL" id="JABWDY010012084">
    <property type="protein sequence ID" value="KAF5199350.1"/>
    <property type="molecule type" value="Genomic_DNA"/>
</dbReference>